<evidence type="ECO:0000313" key="1">
    <source>
        <dbReference type="EMBL" id="KJU87572.1"/>
    </source>
</evidence>
<accession>A0A0F3H0F0</accession>
<gene>
    <name evidence="1" type="ORF">MBAV_000235</name>
</gene>
<dbReference type="Proteomes" id="UP000033423">
    <property type="component" value="Unassembled WGS sequence"/>
</dbReference>
<dbReference type="EMBL" id="LACI01000108">
    <property type="protein sequence ID" value="KJU87572.1"/>
    <property type="molecule type" value="Genomic_DNA"/>
</dbReference>
<comment type="caution">
    <text evidence="1">The sequence shown here is derived from an EMBL/GenBank/DDBJ whole genome shotgun (WGS) entry which is preliminary data.</text>
</comment>
<proteinExistence type="predicted"/>
<evidence type="ECO:0000313" key="2">
    <source>
        <dbReference type="Proteomes" id="UP000033423"/>
    </source>
</evidence>
<sequence length="199" mass="22751">MGYVHPHTATTPLGTLKRQEKPRHHLVRYPAGVVPDLDDRVVPLLVRPELKHTLHLLTPLPLLPHVLDYVKQHLLTNCKLITQQLQPLSQLMTYRNVGVVELGQPAEFLRYRQDNVTDVAALHIALKARQLQEVLAEEADFVKCLIDRRLLFGIVYLIVKQRQYACKCLVLYGVGLPSLDVVPLLQINDRREIIPYVAK</sequence>
<name>A0A0F3H0F0_9BACT</name>
<dbReference type="AlphaFoldDB" id="A0A0F3H0F0"/>
<organism evidence="1 2">
    <name type="scientific">Candidatus Magnetobacterium bavaricum</name>
    <dbReference type="NCBI Taxonomy" id="29290"/>
    <lineage>
        <taxon>Bacteria</taxon>
        <taxon>Pseudomonadati</taxon>
        <taxon>Nitrospirota</taxon>
        <taxon>Thermodesulfovibrionia</taxon>
        <taxon>Thermodesulfovibrionales</taxon>
        <taxon>Candidatus Magnetobacteriaceae</taxon>
        <taxon>Candidatus Magnetobacterium</taxon>
    </lineage>
</organism>
<protein>
    <submittedName>
        <fullName evidence="1">Uncharacterized protein</fullName>
    </submittedName>
</protein>
<keyword evidence="2" id="KW-1185">Reference proteome</keyword>
<reference evidence="1 2" key="1">
    <citation type="submission" date="2015-02" db="EMBL/GenBank/DDBJ databases">
        <title>Single-cell genomics of uncultivated deep-branching MTB reveals a conserved set of magnetosome genes.</title>
        <authorList>
            <person name="Kolinko S."/>
            <person name="Richter M."/>
            <person name="Glockner F.O."/>
            <person name="Brachmann A."/>
            <person name="Schuler D."/>
        </authorList>
    </citation>
    <scope>NUCLEOTIDE SEQUENCE [LARGE SCALE GENOMIC DNA]</scope>
    <source>
        <strain evidence="1">TM-1</strain>
    </source>
</reference>